<accession>A0A4P9X7P2</accession>
<name>A0A4P9X7P2_9FUNG</name>
<keyword evidence="7" id="KW-1185">Reference proteome</keyword>
<dbReference type="SMART" id="SM00861">
    <property type="entry name" value="Transket_pyr"/>
    <property type="match status" value="1"/>
</dbReference>
<dbReference type="GO" id="GO:0009083">
    <property type="term" value="P:branched-chain amino acid catabolic process"/>
    <property type="evidence" value="ECO:0007669"/>
    <property type="project" value="TreeGrafter"/>
</dbReference>
<dbReference type="SUPFAM" id="SSF52922">
    <property type="entry name" value="TK C-terminal domain-like"/>
    <property type="match status" value="1"/>
</dbReference>
<dbReference type="PANTHER" id="PTHR42980">
    <property type="entry name" value="2-OXOISOVALERATE DEHYDROGENASE SUBUNIT BETA-RELATED"/>
    <property type="match status" value="1"/>
</dbReference>
<keyword evidence="3" id="KW-0560">Oxidoreductase</keyword>
<dbReference type="Gene3D" id="3.40.50.920">
    <property type="match status" value="1"/>
</dbReference>
<dbReference type="InterPro" id="IPR033248">
    <property type="entry name" value="Transketolase_C"/>
</dbReference>
<dbReference type="SUPFAM" id="SSF52518">
    <property type="entry name" value="Thiamin diphosphate-binding fold (THDP-binding)"/>
    <property type="match status" value="1"/>
</dbReference>
<comment type="catalytic activity">
    <reaction evidence="4">
        <text>N(6)-[(R)-lipoyl]-L-lysyl-[protein] + 3-methyl-2-oxobutanoate + H(+) = N(6)-[(R)-S(8)-2-methylpropanoyldihydrolipoyl]-L-lysyl-[protein] + CO2</text>
        <dbReference type="Rhea" id="RHEA:13457"/>
        <dbReference type="Rhea" id="RHEA-COMP:10474"/>
        <dbReference type="Rhea" id="RHEA-COMP:10497"/>
        <dbReference type="ChEBI" id="CHEBI:11851"/>
        <dbReference type="ChEBI" id="CHEBI:15378"/>
        <dbReference type="ChEBI" id="CHEBI:16526"/>
        <dbReference type="ChEBI" id="CHEBI:83099"/>
        <dbReference type="ChEBI" id="CHEBI:83142"/>
        <dbReference type="EC" id="1.2.4.4"/>
    </reaction>
    <physiologicalReaction direction="left-to-right" evidence="4">
        <dbReference type="Rhea" id="RHEA:13458"/>
    </physiologicalReaction>
</comment>
<reference evidence="7" key="1">
    <citation type="journal article" date="2018" name="Nat. Microbiol.">
        <title>Leveraging single-cell genomics to expand the fungal tree of life.</title>
        <authorList>
            <person name="Ahrendt S.R."/>
            <person name="Quandt C.A."/>
            <person name="Ciobanu D."/>
            <person name="Clum A."/>
            <person name="Salamov A."/>
            <person name="Andreopoulos B."/>
            <person name="Cheng J.F."/>
            <person name="Woyke T."/>
            <person name="Pelin A."/>
            <person name="Henrissat B."/>
            <person name="Reynolds N.K."/>
            <person name="Benny G.L."/>
            <person name="Smith M.E."/>
            <person name="James T.Y."/>
            <person name="Grigoriev I.V."/>
        </authorList>
    </citation>
    <scope>NUCLEOTIDE SEQUENCE [LARGE SCALE GENOMIC DNA]</scope>
    <source>
        <strain evidence="7">ATCC 52028</strain>
    </source>
</reference>
<dbReference type="InterPro" id="IPR009014">
    <property type="entry name" value="Transketo_C/PFOR_II"/>
</dbReference>
<dbReference type="EC" id="1.2.4.4" evidence="2"/>
<dbReference type="STRING" id="1555241.A0A4P9X7P2"/>
<proteinExistence type="predicted"/>
<dbReference type="InterPro" id="IPR029061">
    <property type="entry name" value="THDP-binding"/>
</dbReference>
<dbReference type="FunFam" id="3.40.50.970:FF:000001">
    <property type="entry name" value="Pyruvate dehydrogenase E1 beta subunit"/>
    <property type="match status" value="1"/>
</dbReference>
<feature type="domain" description="Transketolase-like pyrimidine-binding" evidence="5">
    <location>
        <begin position="52"/>
        <end position="227"/>
    </location>
</feature>
<comment type="cofactor">
    <cofactor evidence="1">
        <name>thiamine diphosphate</name>
        <dbReference type="ChEBI" id="CHEBI:58937"/>
    </cofactor>
</comment>
<protein>
    <recommendedName>
        <fullName evidence="2">3-methyl-2-oxobutanoate dehydrogenase (2-methylpropanoyl-transferring)</fullName>
        <ecNumber evidence="2">1.2.4.4</ecNumber>
    </recommendedName>
</protein>
<gene>
    <name evidence="6" type="ORF">CXG81DRAFT_29792</name>
</gene>
<dbReference type="AlphaFoldDB" id="A0A4P9X7P2"/>
<evidence type="ECO:0000256" key="4">
    <source>
        <dbReference type="ARBA" id="ARBA00051764"/>
    </source>
</evidence>
<dbReference type="Gene3D" id="3.40.50.970">
    <property type="match status" value="1"/>
</dbReference>
<sequence length="374" mass="40935">MPLRSRGYAAASSDEPQFINLVQKSSFLNRDGDAIFQDPEFSRISSKETKNVNYYTAVNDALATALETDESAILFGEDVAFGGVFRCSMGLESRFGKDRVFNTPLSEQGLVGFGIGVAAQGATAIAEIQFADYVFPAFDQIVNEAAKYRYRSGNQFHCGGLTIRMPGMAVGHGGHYHSQSPEAFFAHVPGLKFVVPRSPAQAKGLLLAAIRDPNPVIVMEPKILYRAATEDVPVADYTLPLGKAAVLQEGRDMTIVGWGSQLYTLEEAVRRAEAKWPDRSFELIDLRSILPWDADTVIRSVNKTGRLLIAHEAPLTSGFGAEIAATVSEACLLKLEAPVARVTGFDTPFPLIHEKFYVPSIVRCLDKMEALFNY</sequence>
<evidence type="ECO:0000313" key="7">
    <source>
        <dbReference type="Proteomes" id="UP000274922"/>
    </source>
</evidence>
<dbReference type="Pfam" id="PF02780">
    <property type="entry name" value="Transketolase_C"/>
    <property type="match status" value="1"/>
</dbReference>
<dbReference type="EMBL" id="ML014179">
    <property type="protein sequence ID" value="RKP01242.1"/>
    <property type="molecule type" value="Genomic_DNA"/>
</dbReference>
<dbReference type="Pfam" id="PF02779">
    <property type="entry name" value="Transket_pyr"/>
    <property type="match status" value="1"/>
</dbReference>
<dbReference type="FunFam" id="3.40.50.920:FF:000001">
    <property type="entry name" value="Pyruvate dehydrogenase E1 beta subunit"/>
    <property type="match status" value="1"/>
</dbReference>
<dbReference type="GO" id="GO:0007584">
    <property type="term" value="P:response to nutrient"/>
    <property type="evidence" value="ECO:0007669"/>
    <property type="project" value="TreeGrafter"/>
</dbReference>
<evidence type="ECO:0000256" key="2">
    <source>
        <dbReference type="ARBA" id="ARBA00012277"/>
    </source>
</evidence>
<dbReference type="GO" id="GO:0003863">
    <property type="term" value="F:branched-chain 2-oxo acid dehydrogenase activity"/>
    <property type="evidence" value="ECO:0007669"/>
    <property type="project" value="UniProtKB-EC"/>
</dbReference>
<dbReference type="CDD" id="cd07036">
    <property type="entry name" value="TPP_PYR_E1-PDHc-beta_like"/>
    <property type="match status" value="1"/>
</dbReference>
<dbReference type="Proteomes" id="UP000274922">
    <property type="component" value="Unassembled WGS sequence"/>
</dbReference>
<organism evidence="6 7">
    <name type="scientific">Caulochytrium protostelioides</name>
    <dbReference type="NCBI Taxonomy" id="1555241"/>
    <lineage>
        <taxon>Eukaryota</taxon>
        <taxon>Fungi</taxon>
        <taxon>Fungi incertae sedis</taxon>
        <taxon>Chytridiomycota</taxon>
        <taxon>Chytridiomycota incertae sedis</taxon>
        <taxon>Chytridiomycetes</taxon>
        <taxon>Caulochytriales</taxon>
        <taxon>Caulochytriaceae</taxon>
        <taxon>Caulochytrium</taxon>
    </lineage>
</organism>
<evidence type="ECO:0000256" key="3">
    <source>
        <dbReference type="ARBA" id="ARBA00023002"/>
    </source>
</evidence>
<dbReference type="InterPro" id="IPR005475">
    <property type="entry name" value="Transketolase-like_Pyr-bd"/>
</dbReference>
<dbReference type="GO" id="GO:0006091">
    <property type="term" value="P:generation of precursor metabolites and energy"/>
    <property type="evidence" value="ECO:0007669"/>
    <property type="project" value="UniProtKB-ARBA"/>
</dbReference>
<evidence type="ECO:0000256" key="1">
    <source>
        <dbReference type="ARBA" id="ARBA00001964"/>
    </source>
</evidence>
<dbReference type="PANTHER" id="PTHR42980:SF1">
    <property type="entry name" value="2-OXOISOVALERATE DEHYDROGENASE SUBUNIT BETA, MITOCHONDRIAL"/>
    <property type="match status" value="1"/>
</dbReference>
<evidence type="ECO:0000259" key="5">
    <source>
        <dbReference type="SMART" id="SM00861"/>
    </source>
</evidence>
<dbReference type="OrthoDB" id="878at2759"/>
<evidence type="ECO:0000313" key="6">
    <source>
        <dbReference type="EMBL" id="RKP01242.1"/>
    </source>
</evidence>